<protein>
    <recommendedName>
        <fullName evidence="4">Lipoprotein</fullName>
    </recommendedName>
</protein>
<feature type="compositionally biased region" description="Basic residues" evidence="1">
    <location>
        <begin position="228"/>
        <end position="238"/>
    </location>
</feature>
<proteinExistence type="predicted"/>
<dbReference type="EMBL" id="CP043494">
    <property type="protein sequence ID" value="WNG43938.1"/>
    <property type="molecule type" value="Genomic_DNA"/>
</dbReference>
<dbReference type="RefSeq" id="WP_395815818.1">
    <property type="nucleotide sequence ID" value="NZ_CP043494.1"/>
</dbReference>
<keyword evidence="3" id="KW-1185">Reference proteome</keyword>
<feature type="region of interest" description="Disordered" evidence="1">
    <location>
        <begin position="208"/>
        <end position="245"/>
    </location>
</feature>
<evidence type="ECO:0008006" key="4">
    <source>
        <dbReference type="Google" id="ProtNLM"/>
    </source>
</evidence>
<reference evidence="2 3" key="1">
    <citation type="submission" date="2019-08" db="EMBL/GenBank/DDBJ databases">
        <title>Archangium and Cystobacter genomes.</title>
        <authorList>
            <person name="Chen I.-C.K."/>
            <person name="Wielgoss S."/>
        </authorList>
    </citation>
    <scope>NUCLEOTIDE SEQUENCE [LARGE SCALE GENOMIC DNA]</scope>
    <source>
        <strain evidence="2 3">Cbm 6</strain>
    </source>
</reference>
<name>A0ABY9WJX3_9BACT</name>
<organism evidence="2 3">
    <name type="scientific">Archangium minus</name>
    <dbReference type="NCBI Taxonomy" id="83450"/>
    <lineage>
        <taxon>Bacteria</taxon>
        <taxon>Pseudomonadati</taxon>
        <taxon>Myxococcota</taxon>
        <taxon>Myxococcia</taxon>
        <taxon>Myxococcales</taxon>
        <taxon>Cystobacterineae</taxon>
        <taxon>Archangiaceae</taxon>
        <taxon>Archangium</taxon>
    </lineage>
</organism>
<dbReference type="PROSITE" id="PS51257">
    <property type="entry name" value="PROKAR_LIPOPROTEIN"/>
    <property type="match status" value="1"/>
</dbReference>
<evidence type="ECO:0000313" key="2">
    <source>
        <dbReference type="EMBL" id="WNG43938.1"/>
    </source>
</evidence>
<accession>A0ABY9WJX3</accession>
<feature type="region of interest" description="Disordered" evidence="1">
    <location>
        <begin position="20"/>
        <end position="61"/>
    </location>
</feature>
<sequence>MNPKWVVASGLLTMSLLGGCPNPNRAQHREASSQPAPPALKSTSAPLSSAPASSGSSHPVTEGRLVDSGLIIETFAGKFGRKGLQQIPSEVIENGILRYVPYLSYEAEQYQLNIYGDPQHPAAVEIGVYASKNSTKQEVRSVMAGLLQKAADRELVHGLSLEKDQLERAGLTFEVTPSTADDAFGGWWISIYDKSALDKARASTDEMKTITVSVPEPKSESAPLQERRKAKRAKKPSSGKKASDRIYIEDYTKKDGAYVNPDL</sequence>
<evidence type="ECO:0000256" key="1">
    <source>
        <dbReference type="SAM" id="MobiDB-lite"/>
    </source>
</evidence>
<feature type="compositionally biased region" description="Low complexity" evidence="1">
    <location>
        <begin position="39"/>
        <end position="57"/>
    </location>
</feature>
<dbReference type="Proteomes" id="UP001611383">
    <property type="component" value="Chromosome"/>
</dbReference>
<evidence type="ECO:0000313" key="3">
    <source>
        <dbReference type="Proteomes" id="UP001611383"/>
    </source>
</evidence>
<gene>
    <name evidence="2" type="ORF">F0U60_07405</name>
</gene>